<evidence type="ECO:0000256" key="1">
    <source>
        <dbReference type="ARBA" id="ARBA00022741"/>
    </source>
</evidence>
<keyword evidence="2" id="KW-0051">Antiviral defense</keyword>
<comment type="caution">
    <text evidence="4">The sequence shown here is derived from an EMBL/GenBank/DDBJ whole genome shotgun (WGS) entry which is preliminary data.</text>
</comment>
<evidence type="ECO:0000256" key="2">
    <source>
        <dbReference type="ARBA" id="ARBA00023118"/>
    </source>
</evidence>
<organism evidence="4 5">
    <name type="scientific">Roseofilum casamattae BLCC-M143</name>
    <dbReference type="NCBI Taxonomy" id="3022442"/>
    <lineage>
        <taxon>Bacteria</taxon>
        <taxon>Bacillati</taxon>
        <taxon>Cyanobacteriota</taxon>
        <taxon>Cyanophyceae</taxon>
        <taxon>Desertifilales</taxon>
        <taxon>Desertifilaceae</taxon>
        <taxon>Roseofilum</taxon>
        <taxon>Roseofilum casamattae</taxon>
    </lineage>
</organism>
<evidence type="ECO:0000259" key="3">
    <source>
        <dbReference type="Pfam" id="PF22335"/>
    </source>
</evidence>
<feature type="domain" description="Cas10/Cmr2 second palm" evidence="3">
    <location>
        <begin position="211"/>
        <end position="329"/>
    </location>
</feature>
<dbReference type="InterPro" id="IPR054767">
    <property type="entry name" value="Cas10-Cmr2_palm2"/>
</dbReference>
<proteinExistence type="predicted"/>
<dbReference type="InterPro" id="IPR043128">
    <property type="entry name" value="Rev_trsase/Diguanyl_cyclase"/>
</dbReference>
<evidence type="ECO:0000313" key="4">
    <source>
        <dbReference type="EMBL" id="MDJ1182086.1"/>
    </source>
</evidence>
<evidence type="ECO:0000313" key="5">
    <source>
        <dbReference type="Proteomes" id="UP001232992"/>
    </source>
</evidence>
<gene>
    <name evidence="4" type="ORF">PMH09_02660</name>
</gene>
<dbReference type="RefSeq" id="WP_283756738.1">
    <property type="nucleotide sequence ID" value="NZ_JAQOSQ010000002.1"/>
</dbReference>
<name>A0ABT7BSB4_9CYAN</name>
<accession>A0ABT7BSB4</accession>
<dbReference type="Proteomes" id="UP001232992">
    <property type="component" value="Unassembled WGS sequence"/>
</dbReference>
<dbReference type="Pfam" id="PF22335">
    <property type="entry name" value="Cas10-Cmr2_palm2"/>
    <property type="match status" value="1"/>
</dbReference>
<keyword evidence="5" id="KW-1185">Reference proteome</keyword>
<protein>
    <recommendedName>
        <fullName evidence="3">Cas10/Cmr2 second palm domain-containing protein</fullName>
    </recommendedName>
</protein>
<reference evidence="4 5" key="1">
    <citation type="submission" date="2023-01" db="EMBL/GenBank/DDBJ databases">
        <title>Novel diversity within Roseofilum (Cyanobacteria; Desertifilaceae) from marine benthic mats with descriptions of four novel species.</title>
        <authorList>
            <person name="Wang Y."/>
            <person name="Berthold D.E."/>
            <person name="Hu J."/>
            <person name="Lefler F.W."/>
            <person name="Laughinghouse H.D. IV."/>
        </authorList>
    </citation>
    <scope>NUCLEOTIDE SEQUENCE [LARGE SCALE GENOMIC DNA]</scope>
    <source>
        <strain evidence="4 5">BLCC-M143</strain>
    </source>
</reference>
<keyword evidence="1" id="KW-0547">Nucleotide-binding</keyword>
<sequence length="448" mass="52496">MVEGKFDRDIALSVVNQTWKVILEICRYWIEDNIVAEYHWKQAWKLWEKHAFNVIHIQGETISRLYEKLANAKHSYNWTGINWQGESSSLSGINAIAWPGMDIYNHPNKYNYQKEYNGTQDTQPINDFYQELNYRIGNNIIPEVEDLNILELVQWLATHEPIFQELERKLNISPWVKTLKTNLDCNRDYRNTWMGWFKGNGDPKFFRSTMSPDHQAENLTQFSLAMTRWGRQHLQPSLGEMQGNLVYASGEDFLGVFNNTSALPPSQYLQWLYQFNSEQEHSIWQQHRQPMTLSAGFVWAAPKASQQDILHHSFAAERSAKQEGRDRLALRVLFASGNYLEWVCPWRFLQPILAGYRDRNGGKNWRHIYQDVARLESRHGFDENGVVALALFHIYFGKDNRNCLEANLWNTSERTGILGNFNPEKQSSRIALTHWIVKLAKIGFYLCR</sequence>
<dbReference type="Gene3D" id="3.30.70.270">
    <property type="match status" value="1"/>
</dbReference>
<dbReference type="EMBL" id="JAQOSQ010000002">
    <property type="protein sequence ID" value="MDJ1182086.1"/>
    <property type="molecule type" value="Genomic_DNA"/>
</dbReference>